<comment type="caution">
    <text evidence="4">The sequence shown here is derived from an EMBL/GenBank/DDBJ whole genome shotgun (WGS) entry which is preliminary data.</text>
</comment>
<keyword evidence="3" id="KW-1133">Transmembrane helix</keyword>
<protein>
    <recommendedName>
        <fullName evidence="6">Mammalian cell entry protein</fullName>
    </recommendedName>
</protein>
<evidence type="ECO:0000256" key="2">
    <source>
        <dbReference type="ARBA" id="ARBA00023136"/>
    </source>
</evidence>
<evidence type="ECO:0000256" key="3">
    <source>
        <dbReference type="SAM" id="Phobius"/>
    </source>
</evidence>
<comment type="subcellular location">
    <subcellularLocation>
        <location evidence="1">Membrane</location>
    </subcellularLocation>
</comment>
<reference evidence="4 5" key="1">
    <citation type="submission" date="2018-11" db="EMBL/GenBank/DDBJ databases">
        <authorList>
            <person name="Li F."/>
        </authorList>
    </citation>
    <scope>NUCLEOTIDE SEQUENCE [LARGE SCALE GENOMIC DNA]</scope>
    <source>
        <strain evidence="4 5">Gsoil 818</strain>
    </source>
</reference>
<feature type="transmembrane region" description="Helical" evidence="3">
    <location>
        <begin position="28"/>
        <end position="48"/>
    </location>
</feature>
<name>A0A3N0GUM1_9ACTN</name>
<sequence length="194" mass="20729">MTIENTMTGDVPGPAPARRHGRVQRLSVVVLGVLSVLLALACVVVLIWPTAVPGKSAAEKADDRTVAVQSAATQVMKAFLDVDYKNMDPRVNKVLSLSTGAFKNQYKTAAADLKSQVQAARTVATGAVVRVGVGDIDSDTAVVYVAADSKVSNTSIEKEKAQGQTADGRRYYRFQMTMSKVGDRWLLSDLQGIS</sequence>
<keyword evidence="3" id="KW-0812">Transmembrane</keyword>
<organism evidence="4 5">
    <name type="scientific">Nocardioides pocheonensis</name>
    <dbReference type="NCBI Taxonomy" id="661485"/>
    <lineage>
        <taxon>Bacteria</taxon>
        <taxon>Bacillati</taxon>
        <taxon>Actinomycetota</taxon>
        <taxon>Actinomycetes</taxon>
        <taxon>Propionibacteriales</taxon>
        <taxon>Nocardioidaceae</taxon>
        <taxon>Nocardioides</taxon>
    </lineage>
</organism>
<dbReference type="PANTHER" id="PTHR37042:SF4">
    <property type="entry name" value="OUTER MEMBRANE PROTEIN RV1973"/>
    <property type="match status" value="1"/>
</dbReference>
<keyword evidence="5" id="KW-1185">Reference proteome</keyword>
<dbReference type="GO" id="GO:0016020">
    <property type="term" value="C:membrane"/>
    <property type="evidence" value="ECO:0007669"/>
    <property type="project" value="UniProtKB-SubCell"/>
</dbReference>
<proteinExistence type="predicted"/>
<evidence type="ECO:0008006" key="6">
    <source>
        <dbReference type="Google" id="ProtNLM"/>
    </source>
</evidence>
<dbReference type="OrthoDB" id="3395172at2"/>
<dbReference type="AlphaFoldDB" id="A0A3N0GUM1"/>
<evidence type="ECO:0000256" key="1">
    <source>
        <dbReference type="ARBA" id="ARBA00004370"/>
    </source>
</evidence>
<keyword evidence="2 3" id="KW-0472">Membrane</keyword>
<gene>
    <name evidence="4" type="ORF">EFL26_08280</name>
</gene>
<dbReference type="RefSeq" id="WP_123222382.1">
    <property type="nucleotide sequence ID" value="NZ_RJSF01000019.1"/>
</dbReference>
<dbReference type="PANTHER" id="PTHR37042">
    <property type="entry name" value="OUTER MEMBRANE PROTEIN RV1973"/>
    <property type="match status" value="1"/>
</dbReference>
<evidence type="ECO:0000313" key="5">
    <source>
        <dbReference type="Proteomes" id="UP000279994"/>
    </source>
</evidence>
<accession>A0A3N0GUM1</accession>
<evidence type="ECO:0000313" key="4">
    <source>
        <dbReference type="EMBL" id="RNM16129.1"/>
    </source>
</evidence>
<dbReference type="EMBL" id="RJSF01000019">
    <property type="protein sequence ID" value="RNM16129.1"/>
    <property type="molecule type" value="Genomic_DNA"/>
</dbReference>
<dbReference type="Proteomes" id="UP000279994">
    <property type="component" value="Unassembled WGS sequence"/>
</dbReference>